<keyword evidence="4" id="KW-1185">Reference proteome</keyword>
<accession>A0ABW7KX93</accession>
<comment type="caution">
    <text evidence="2">The sequence shown here is derived from an EMBL/GenBank/DDBJ whole genome shotgun (WGS) entry which is preliminary data.</text>
</comment>
<evidence type="ECO:0000313" key="4">
    <source>
        <dbReference type="Proteomes" id="UP001609219"/>
    </source>
</evidence>
<dbReference type="EMBL" id="JBIMSN010000068">
    <property type="protein sequence ID" value="MFH5230227.1"/>
    <property type="molecule type" value="Genomic_DNA"/>
</dbReference>
<proteinExistence type="predicted"/>
<evidence type="ECO:0000313" key="2">
    <source>
        <dbReference type="EMBL" id="MFH5246074.1"/>
    </source>
</evidence>
<organism evidence="2 3">
    <name type="scientific">Antrihabitans spumae</name>
    <dbReference type="NCBI Taxonomy" id="3373370"/>
    <lineage>
        <taxon>Bacteria</taxon>
        <taxon>Bacillati</taxon>
        <taxon>Actinomycetota</taxon>
        <taxon>Actinomycetes</taxon>
        <taxon>Mycobacteriales</taxon>
        <taxon>Nocardiaceae</taxon>
        <taxon>Antrihabitans</taxon>
    </lineage>
</organism>
<gene>
    <name evidence="2" type="ORF">ACHIPV_30115</name>
    <name evidence="1" type="ORF">ACHIRB_16815</name>
</gene>
<dbReference type="Proteomes" id="UP001609176">
    <property type="component" value="Unassembled WGS sequence"/>
</dbReference>
<sequence>MSHPVPALGLHARASDVTTVIVAGRVVVDDGALVDEDEDELRARAVATIESIR</sequence>
<evidence type="ECO:0000313" key="1">
    <source>
        <dbReference type="EMBL" id="MFH5230227.1"/>
    </source>
</evidence>
<dbReference type="RefSeq" id="WP_395126735.1">
    <property type="nucleotide sequence ID" value="NZ_JBIMSN010000068.1"/>
</dbReference>
<dbReference type="Proteomes" id="UP001609219">
    <property type="component" value="Unassembled WGS sequence"/>
</dbReference>
<reference evidence="3 4" key="1">
    <citation type="submission" date="2024-10" db="EMBL/GenBank/DDBJ databases">
        <authorList>
            <person name="Riesco R."/>
        </authorList>
    </citation>
    <scope>NUCLEOTIDE SEQUENCE [LARGE SCALE GENOMIC DNA]</scope>
    <source>
        <strain evidence="2 3">NCIMB 15448</strain>
        <strain evidence="1 4">NCIMB 15450</strain>
    </source>
</reference>
<dbReference type="SUPFAM" id="SSF51338">
    <property type="entry name" value="Composite domain of metallo-dependent hydrolases"/>
    <property type="match status" value="1"/>
</dbReference>
<dbReference type="EMBL" id="JBIMSP010000145">
    <property type="protein sequence ID" value="MFH5246074.1"/>
    <property type="molecule type" value="Genomic_DNA"/>
</dbReference>
<dbReference type="Gene3D" id="2.30.40.10">
    <property type="entry name" value="Urease, subunit C, domain 1"/>
    <property type="match status" value="1"/>
</dbReference>
<evidence type="ECO:0000313" key="3">
    <source>
        <dbReference type="Proteomes" id="UP001609176"/>
    </source>
</evidence>
<name>A0ABW7KX93_9NOCA</name>
<protein>
    <submittedName>
        <fullName evidence="2">Uncharacterized protein</fullName>
    </submittedName>
</protein>
<dbReference type="InterPro" id="IPR011059">
    <property type="entry name" value="Metal-dep_hydrolase_composite"/>
</dbReference>